<evidence type="ECO:0000256" key="1">
    <source>
        <dbReference type="PROSITE-ProRule" id="PRU00047"/>
    </source>
</evidence>
<keyword evidence="1" id="KW-0863">Zinc-finger</keyword>
<dbReference type="InterPro" id="IPR001878">
    <property type="entry name" value="Znf_CCHC"/>
</dbReference>
<proteinExistence type="predicted"/>
<keyword evidence="1" id="KW-0862">Zinc</keyword>
<organism evidence="4 5">
    <name type="scientific">Phycomyces blakesleeanus (strain ATCC 8743b / DSM 1359 / FGSC 10004 / NBRC 33097 / NRRL 1555)</name>
    <dbReference type="NCBI Taxonomy" id="763407"/>
    <lineage>
        <taxon>Eukaryota</taxon>
        <taxon>Fungi</taxon>
        <taxon>Fungi incertae sedis</taxon>
        <taxon>Mucoromycota</taxon>
        <taxon>Mucoromycotina</taxon>
        <taxon>Mucoromycetes</taxon>
        <taxon>Mucorales</taxon>
        <taxon>Phycomycetaceae</taxon>
        <taxon>Phycomyces</taxon>
    </lineage>
</organism>
<dbReference type="GeneID" id="28998128"/>
<dbReference type="STRING" id="763407.A0A162TAR9"/>
<keyword evidence="1" id="KW-0479">Metal-binding</keyword>
<protein>
    <submittedName>
        <fullName evidence="4">CCHC-type zinc finger transcription factor</fullName>
    </submittedName>
</protein>
<accession>A0A162TAR9</accession>
<feature type="domain" description="CCHC-type" evidence="3">
    <location>
        <begin position="214"/>
        <end position="230"/>
    </location>
</feature>
<name>A0A162TAR9_PHYB8</name>
<dbReference type="InterPro" id="IPR005162">
    <property type="entry name" value="Retrotrans_gag_dom"/>
</dbReference>
<dbReference type="SMART" id="SM00343">
    <property type="entry name" value="ZnF_C2HC"/>
    <property type="match status" value="1"/>
</dbReference>
<dbReference type="GO" id="GO:0003676">
    <property type="term" value="F:nucleic acid binding"/>
    <property type="evidence" value="ECO:0007669"/>
    <property type="project" value="InterPro"/>
</dbReference>
<keyword evidence="5" id="KW-1185">Reference proteome</keyword>
<dbReference type="Pfam" id="PF03732">
    <property type="entry name" value="Retrotrans_gag"/>
    <property type="match status" value="1"/>
</dbReference>
<dbReference type="GO" id="GO:0008270">
    <property type="term" value="F:zinc ion binding"/>
    <property type="evidence" value="ECO:0007669"/>
    <property type="project" value="UniProtKB-KW"/>
</dbReference>
<dbReference type="InParanoid" id="A0A162TAR9"/>
<dbReference type="VEuPathDB" id="FungiDB:PHYBLDRAFT_174291"/>
<dbReference type="OrthoDB" id="2239577at2759"/>
<reference evidence="5" key="1">
    <citation type="submission" date="2015-06" db="EMBL/GenBank/DDBJ databases">
        <title>Expansion of signal transduction pathways in fungi by whole-genome duplication.</title>
        <authorList>
            <consortium name="DOE Joint Genome Institute"/>
            <person name="Corrochano L.M."/>
            <person name="Kuo A."/>
            <person name="Marcet-Houben M."/>
            <person name="Polaino S."/>
            <person name="Salamov A."/>
            <person name="Villalobos J.M."/>
            <person name="Alvarez M.I."/>
            <person name="Avalos J."/>
            <person name="Benito E.P."/>
            <person name="Benoit I."/>
            <person name="Burger G."/>
            <person name="Camino L.P."/>
            <person name="Canovas D."/>
            <person name="Cerda-Olmedo E."/>
            <person name="Cheng J.-F."/>
            <person name="Dominguez A."/>
            <person name="Elias M."/>
            <person name="Eslava A.P."/>
            <person name="Glaser F."/>
            <person name="Grimwood J."/>
            <person name="Gutierrez G."/>
            <person name="Heitman J."/>
            <person name="Henrissat B."/>
            <person name="Iturriaga E.A."/>
            <person name="Lang B.F."/>
            <person name="Lavin J.L."/>
            <person name="Lee S."/>
            <person name="Li W."/>
            <person name="Lindquist E."/>
            <person name="Lopez-Garcia S."/>
            <person name="Luque E.M."/>
            <person name="Marcos A.T."/>
            <person name="Martin J."/>
            <person name="McCluskey K."/>
            <person name="Medina H.R."/>
            <person name="Miralles-Duran A."/>
            <person name="Miyazaki A."/>
            <person name="Munoz-Torres E."/>
            <person name="Oguiza J.A."/>
            <person name="Ohm R."/>
            <person name="Olmedo M."/>
            <person name="Orejas M."/>
            <person name="Ortiz-Castellanos L."/>
            <person name="Pisabarro A.G."/>
            <person name="Rodriguez-Romero J."/>
            <person name="Ruiz-Herrera J."/>
            <person name="Ruiz-Vazquez R."/>
            <person name="Sanz C."/>
            <person name="Schackwitz W."/>
            <person name="Schmutz J."/>
            <person name="Shahriari M."/>
            <person name="Shelest E."/>
            <person name="Silva-Franco F."/>
            <person name="Soanes D."/>
            <person name="Syed K."/>
            <person name="Tagua V.G."/>
            <person name="Talbot N.J."/>
            <person name="Thon M."/>
            <person name="De vries R.P."/>
            <person name="Wiebenga A."/>
            <person name="Yadav J.S."/>
            <person name="Braun E.L."/>
            <person name="Baker S."/>
            <person name="Garre V."/>
            <person name="Horwitz B."/>
            <person name="Torres-Martinez S."/>
            <person name="Idnurm A."/>
            <person name="Herrera-Estrella A."/>
            <person name="Gabaldon T."/>
            <person name="Grigoriev I.V."/>
        </authorList>
    </citation>
    <scope>NUCLEOTIDE SEQUENCE [LARGE SCALE GENOMIC DNA]</scope>
    <source>
        <strain evidence="5">NRRL 1555(-)</strain>
    </source>
</reference>
<sequence length="245" mass="28011">MPEDKKNQISLTKFIANLEPFYSNKQDKKHTTWLKSVDRLCKAVNMSDKDVLVVATSYLHGPAKIWWDSIEDRTYIWKEFTDTFMNRFASYNVVYKLRELFSSVKVNSESFKVHSLLQAIDPQIAYELEQRDDLPVDFETVAEKAQKLELVKAKYHNDLVERSSIGSESGCSTISKASTLRDLVKEFGALKVHVIEQPKSKSVSLPSTNKPRGKCWACGSEDHISPQCPQQPKHNNDQRKGNGQQ</sequence>
<dbReference type="PROSITE" id="PS50158">
    <property type="entry name" value="ZF_CCHC"/>
    <property type="match status" value="1"/>
</dbReference>
<dbReference type="RefSeq" id="XP_018285292.1">
    <property type="nucleotide sequence ID" value="XM_018437222.1"/>
</dbReference>
<feature type="region of interest" description="Disordered" evidence="2">
    <location>
        <begin position="221"/>
        <end position="245"/>
    </location>
</feature>
<evidence type="ECO:0000313" key="5">
    <source>
        <dbReference type="Proteomes" id="UP000077315"/>
    </source>
</evidence>
<evidence type="ECO:0000256" key="2">
    <source>
        <dbReference type="SAM" id="MobiDB-lite"/>
    </source>
</evidence>
<dbReference type="Proteomes" id="UP000077315">
    <property type="component" value="Unassembled WGS sequence"/>
</dbReference>
<evidence type="ECO:0000313" key="4">
    <source>
        <dbReference type="EMBL" id="OAD67252.1"/>
    </source>
</evidence>
<dbReference type="AlphaFoldDB" id="A0A162TAR9"/>
<gene>
    <name evidence="4" type="ORF">PHYBLDRAFT_174291</name>
</gene>
<feature type="compositionally biased region" description="Basic and acidic residues" evidence="2">
    <location>
        <begin position="234"/>
        <end position="245"/>
    </location>
</feature>
<evidence type="ECO:0000259" key="3">
    <source>
        <dbReference type="PROSITE" id="PS50158"/>
    </source>
</evidence>
<dbReference type="EMBL" id="KV441024">
    <property type="protein sequence ID" value="OAD67252.1"/>
    <property type="molecule type" value="Genomic_DNA"/>
</dbReference>